<evidence type="ECO:0000313" key="3">
    <source>
        <dbReference type="Proteomes" id="UP001445472"/>
    </source>
</evidence>
<dbReference type="EMBL" id="JBEPBX010000018">
    <property type="protein sequence ID" value="MER6615683.1"/>
    <property type="molecule type" value="Genomic_DNA"/>
</dbReference>
<evidence type="ECO:0000313" key="2">
    <source>
        <dbReference type="EMBL" id="MER6615683.1"/>
    </source>
</evidence>
<dbReference type="Pfam" id="PF19372">
    <property type="entry name" value="DUF5947"/>
    <property type="match status" value="1"/>
</dbReference>
<dbReference type="RefSeq" id="WP_100110744.1">
    <property type="nucleotide sequence ID" value="NZ_JBEPBX010000018.1"/>
</dbReference>
<organism evidence="2 3">
    <name type="scientific">Streptomyces xantholiticus</name>
    <dbReference type="NCBI Taxonomy" id="68285"/>
    <lineage>
        <taxon>Bacteria</taxon>
        <taxon>Bacillati</taxon>
        <taxon>Actinomycetota</taxon>
        <taxon>Actinomycetes</taxon>
        <taxon>Kitasatosporales</taxon>
        <taxon>Streptomycetaceae</taxon>
        <taxon>Streptomyces</taxon>
    </lineage>
</organism>
<sequence>MSAPQAGPGRPWSPPGPQGLRRFTTARRPREEKCETCGAPLGGERHRHLVDTEKRALVCACGPCSQLLDRSGGPNGRFRAVPGRYLSDPGHRLDDTAWELLRIPVGVAFFLRNSALDRLVALYPSPAGATESELEPSSWQTVLEGTDLGALLEPDVEALLLRRHGGRTECYLVPIDICYELVGRMRLRWQGFDGGAEARADLDAFFAHVRGAARDVQGSRS</sequence>
<comment type="caution">
    <text evidence="2">The sequence shown here is derived from an EMBL/GenBank/DDBJ whole genome shotgun (WGS) entry which is preliminary data.</text>
</comment>
<feature type="region of interest" description="Disordered" evidence="1">
    <location>
        <begin position="1"/>
        <end position="28"/>
    </location>
</feature>
<dbReference type="Proteomes" id="UP001445472">
    <property type="component" value="Unassembled WGS sequence"/>
</dbReference>
<dbReference type="InterPro" id="IPR045991">
    <property type="entry name" value="DUF5947"/>
</dbReference>
<evidence type="ECO:0000256" key="1">
    <source>
        <dbReference type="SAM" id="MobiDB-lite"/>
    </source>
</evidence>
<protein>
    <submittedName>
        <fullName evidence="2">DUF5947 family protein</fullName>
    </submittedName>
</protein>
<keyword evidence="3" id="KW-1185">Reference proteome</keyword>
<gene>
    <name evidence="2" type="ORF">ABT276_20430</name>
</gene>
<proteinExistence type="predicted"/>
<reference evidence="2 3" key="1">
    <citation type="submission" date="2024-06" db="EMBL/GenBank/DDBJ databases">
        <title>The Natural Products Discovery Center: Release of the First 8490 Sequenced Strains for Exploring Actinobacteria Biosynthetic Diversity.</title>
        <authorList>
            <person name="Kalkreuter E."/>
            <person name="Kautsar S.A."/>
            <person name="Yang D."/>
            <person name="Bader C.D."/>
            <person name="Teijaro C.N."/>
            <person name="Fluegel L."/>
            <person name="Davis C.M."/>
            <person name="Simpson J.R."/>
            <person name="Lauterbach L."/>
            <person name="Steele A.D."/>
            <person name="Gui C."/>
            <person name="Meng S."/>
            <person name="Li G."/>
            <person name="Viehrig K."/>
            <person name="Ye F."/>
            <person name="Su P."/>
            <person name="Kiefer A.F."/>
            <person name="Nichols A."/>
            <person name="Cepeda A.J."/>
            <person name="Yan W."/>
            <person name="Fan B."/>
            <person name="Jiang Y."/>
            <person name="Adhikari A."/>
            <person name="Zheng C.-J."/>
            <person name="Schuster L."/>
            <person name="Cowan T.M."/>
            <person name="Smanski M.J."/>
            <person name="Chevrette M.G."/>
            <person name="De Carvalho L.P.S."/>
            <person name="Shen B."/>
        </authorList>
    </citation>
    <scope>NUCLEOTIDE SEQUENCE [LARGE SCALE GENOMIC DNA]</scope>
    <source>
        <strain evidence="2 3">NPDC000837</strain>
    </source>
</reference>
<name>A0ABV1UY00_9ACTN</name>
<accession>A0ABV1UY00</accession>